<proteinExistence type="predicted"/>
<dbReference type="Pfam" id="PF04655">
    <property type="entry name" value="APH_6_hur"/>
    <property type="match status" value="1"/>
</dbReference>
<dbReference type="SUPFAM" id="SSF56112">
    <property type="entry name" value="Protein kinase-like (PK-like)"/>
    <property type="match status" value="1"/>
</dbReference>
<protein>
    <submittedName>
        <fullName evidence="1">Streptomycin 6-kinase</fullName>
    </submittedName>
</protein>
<dbReference type="Proteomes" id="UP000182725">
    <property type="component" value="Unassembled WGS sequence"/>
</dbReference>
<sequence length="328" mass="36290">MRVEIPEPLRLRHRRTSEGRAWVDKLPILIEQAVAQWHLGVDLPAGKTPWHGNTGIVIPVLTQAGVAAALKIAFPFDEALLEPVALQLWDGHGMVRIMEDDESIGATLMERLDSGRSLMQLPMDEAIATWGALVRNLSIRPDDRPGWQRIPHIAGTAERYCDELPQRWGDLYEPFPRWLLEAALEVCQIQGAVGRRSNNDVLVHTDLHYLNILAKPGSADYVAIDPQAQLGDGEFGVAPCLWNRLGDLPERNSEAALRRRSSELAQAAGLREDLAAAWAVVREVENALWYLENSGRSGDAQRSLWVASTMAGKTLPGLPGAHELRVLS</sequence>
<accession>A0A1H5JXL9</accession>
<dbReference type="EMBL" id="FNTV01000001">
    <property type="protein sequence ID" value="SEE57289.1"/>
    <property type="molecule type" value="Genomic_DNA"/>
</dbReference>
<keyword evidence="1" id="KW-0418">Kinase</keyword>
<gene>
    <name evidence="1" type="ORF">SAMN04489740_1791</name>
</gene>
<dbReference type="GO" id="GO:0016301">
    <property type="term" value="F:kinase activity"/>
    <property type="evidence" value="ECO:0007669"/>
    <property type="project" value="UniProtKB-KW"/>
</dbReference>
<evidence type="ECO:0000313" key="2">
    <source>
        <dbReference type="Proteomes" id="UP000182725"/>
    </source>
</evidence>
<dbReference type="RefSeq" id="WP_074711376.1">
    <property type="nucleotide sequence ID" value="NZ_FNTV01000001.1"/>
</dbReference>
<organism evidence="1 2">
    <name type="scientific">Arthrobacter alpinus</name>
    <dbReference type="NCBI Taxonomy" id="656366"/>
    <lineage>
        <taxon>Bacteria</taxon>
        <taxon>Bacillati</taxon>
        <taxon>Actinomycetota</taxon>
        <taxon>Actinomycetes</taxon>
        <taxon>Micrococcales</taxon>
        <taxon>Micrococcaceae</taxon>
        <taxon>Arthrobacter</taxon>
    </lineage>
</organism>
<dbReference type="GO" id="GO:0019748">
    <property type="term" value="P:secondary metabolic process"/>
    <property type="evidence" value="ECO:0007669"/>
    <property type="project" value="InterPro"/>
</dbReference>
<dbReference type="AlphaFoldDB" id="A0A1H5JXL9"/>
<reference evidence="1 2" key="1">
    <citation type="submission" date="2016-10" db="EMBL/GenBank/DDBJ databases">
        <authorList>
            <person name="de Groot N.N."/>
        </authorList>
    </citation>
    <scope>NUCLEOTIDE SEQUENCE [LARGE SCALE GENOMIC DNA]</scope>
    <source>
        <strain evidence="1 2">DSM 22274</strain>
    </source>
</reference>
<dbReference type="GO" id="GO:0016773">
    <property type="term" value="F:phosphotransferase activity, alcohol group as acceptor"/>
    <property type="evidence" value="ECO:0007669"/>
    <property type="project" value="InterPro"/>
</dbReference>
<evidence type="ECO:0000313" key="1">
    <source>
        <dbReference type="EMBL" id="SEE57289.1"/>
    </source>
</evidence>
<dbReference type="InterPro" id="IPR011009">
    <property type="entry name" value="Kinase-like_dom_sf"/>
</dbReference>
<name>A0A1H5JXL9_9MICC</name>
<dbReference type="InterPro" id="IPR006748">
    <property type="entry name" value="NH2Glyco/OHUrea_AB-resist_kin"/>
</dbReference>
<keyword evidence="1" id="KW-0808">Transferase</keyword>